<dbReference type="Pfam" id="PF00126">
    <property type="entry name" value="HTH_1"/>
    <property type="match status" value="1"/>
</dbReference>
<dbReference type="InterPro" id="IPR000847">
    <property type="entry name" value="LysR_HTH_N"/>
</dbReference>
<dbReference type="Pfam" id="PF03466">
    <property type="entry name" value="LysR_substrate"/>
    <property type="match status" value="1"/>
</dbReference>
<comment type="similarity">
    <text evidence="1">Belongs to the LysR transcriptional regulatory family.</text>
</comment>
<proteinExistence type="inferred from homology"/>
<reference evidence="6" key="1">
    <citation type="submission" date="2016-10" db="EMBL/GenBank/DDBJ databases">
        <title>Sequence of Gallionella enrichment culture.</title>
        <authorList>
            <person name="Poehlein A."/>
            <person name="Muehling M."/>
            <person name="Daniel R."/>
        </authorList>
    </citation>
    <scope>NUCLEOTIDE SEQUENCE</scope>
</reference>
<keyword evidence="4" id="KW-0804">Transcription</keyword>
<sequence>MHNMHDQSPSRTRPARPLDTSFLRAFEAAARLGSFTAAARELSLSQSALSRQIQSLEHALGVELFVRDGPRARLNADGERLAATARHTLQQLDATVDELRAQRRRPRVRITTFASFASLWLMPRLPLFQAEHPDVDLAVEASDRIADLDGSGQDVALRLIRHDSALAHAPGSHALFEEHIAPVCSPRLLAELRRAGGLRSPADLARTTLIADVGTGHGRHQLATHVDALSWPGWFAAIGQRPVQPKSWLHLDFTHQAVQAALAGMGVAMGQMALIRQLLDDGSLVLPLGEARPSGYIYHLVRRVDAAPRAEVDALLRWLQAQLVGAATTP</sequence>
<dbReference type="InterPro" id="IPR036388">
    <property type="entry name" value="WH-like_DNA-bd_sf"/>
</dbReference>
<dbReference type="GO" id="GO:0003700">
    <property type="term" value="F:DNA-binding transcription factor activity"/>
    <property type="evidence" value="ECO:0007669"/>
    <property type="project" value="InterPro"/>
</dbReference>
<dbReference type="Gene3D" id="1.10.10.10">
    <property type="entry name" value="Winged helix-like DNA-binding domain superfamily/Winged helix DNA-binding domain"/>
    <property type="match status" value="1"/>
</dbReference>
<evidence type="ECO:0000313" key="6">
    <source>
        <dbReference type="EMBL" id="OIQ90997.1"/>
    </source>
</evidence>
<evidence type="ECO:0000259" key="5">
    <source>
        <dbReference type="PROSITE" id="PS50931"/>
    </source>
</evidence>
<dbReference type="AlphaFoldDB" id="A0A1J5RSG6"/>
<protein>
    <submittedName>
        <fullName evidence="6">Glycine cleavage system transcriptional activator</fullName>
    </submittedName>
</protein>
<dbReference type="GO" id="GO:0043565">
    <property type="term" value="F:sequence-specific DNA binding"/>
    <property type="evidence" value="ECO:0007669"/>
    <property type="project" value="TreeGrafter"/>
</dbReference>
<gene>
    <name evidence="6" type="primary">gcvA_7</name>
    <name evidence="6" type="ORF">GALL_270760</name>
</gene>
<dbReference type="InterPro" id="IPR005119">
    <property type="entry name" value="LysR_subst-bd"/>
</dbReference>
<dbReference type="InterPro" id="IPR036390">
    <property type="entry name" value="WH_DNA-bd_sf"/>
</dbReference>
<evidence type="ECO:0000256" key="3">
    <source>
        <dbReference type="ARBA" id="ARBA00023125"/>
    </source>
</evidence>
<dbReference type="SUPFAM" id="SSF53850">
    <property type="entry name" value="Periplasmic binding protein-like II"/>
    <property type="match status" value="1"/>
</dbReference>
<dbReference type="PROSITE" id="PS50931">
    <property type="entry name" value="HTH_LYSR"/>
    <property type="match status" value="1"/>
</dbReference>
<accession>A0A1J5RSG6</accession>
<feature type="domain" description="HTH lysR-type" evidence="5">
    <location>
        <begin position="18"/>
        <end position="75"/>
    </location>
</feature>
<evidence type="ECO:0000256" key="1">
    <source>
        <dbReference type="ARBA" id="ARBA00009437"/>
    </source>
</evidence>
<dbReference type="SUPFAM" id="SSF46785">
    <property type="entry name" value="Winged helix' DNA-binding domain"/>
    <property type="match status" value="1"/>
</dbReference>
<dbReference type="FunFam" id="1.10.10.10:FF:000001">
    <property type="entry name" value="LysR family transcriptional regulator"/>
    <property type="match status" value="1"/>
</dbReference>
<keyword evidence="3" id="KW-0238">DNA-binding</keyword>
<dbReference type="PRINTS" id="PR00039">
    <property type="entry name" value="HTHLYSR"/>
</dbReference>
<organism evidence="6">
    <name type="scientific">mine drainage metagenome</name>
    <dbReference type="NCBI Taxonomy" id="410659"/>
    <lineage>
        <taxon>unclassified sequences</taxon>
        <taxon>metagenomes</taxon>
        <taxon>ecological metagenomes</taxon>
    </lineage>
</organism>
<dbReference type="PANTHER" id="PTHR30537:SF74">
    <property type="entry name" value="HTH-TYPE TRANSCRIPTIONAL REGULATOR TRPI"/>
    <property type="match status" value="1"/>
</dbReference>
<dbReference type="CDD" id="cd08432">
    <property type="entry name" value="PBP2_GcdR_TrpI_HvrB_AmpR_like"/>
    <property type="match status" value="1"/>
</dbReference>
<evidence type="ECO:0000256" key="2">
    <source>
        <dbReference type="ARBA" id="ARBA00023015"/>
    </source>
</evidence>
<evidence type="ECO:0000256" key="4">
    <source>
        <dbReference type="ARBA" id="ARBA00023163"/>
    </source>
</evidence>
<dbReference type="InterPro" id="IPR058163">
    <property type="entry name" value="LysR-type_TF_proteobact-type"/>
</dbReference>
<dbReference type="Gene3D" id="3.40.190.10">
    <property type="entry name" value="Periplasmic binding protein-like II"/>
    <property type="match status" value="2"/>
</dbReference>
<keyword evidence="2" id="KW-0805">Transcription regulation</keyword>
<dbReference type="PANTHER" id="PTHR30537">
    <property type="entry name" value="HTH-TYPE TRANSCRIPTIONAL REGULATOR"/>
    <property type="match status" value="1"/>
</dbReference>
<comment type="caution">
    <text evidence="6">The sequence shown here is derived from an EMBL/GenBank/DDBJ whole genome shotgun (WGS) entry which is preliminary data.</text>
</comment>
<dbReference type="EMBL" id="MLJW01000273">
    <property type="protein sequence ID" value="OIQ90997.1"/>
    <property type="molecule type" value="Genomic_DNA"/>
</dbReference>
<name>A0A1J5RSG6_9ZZZZ</name>
<dbReference type="GO" id="GO:0006351">
    <property type="term" value="P:DNA-templated transcription"/>
    <property type="evidence" value="ECO:0007669"/>
    <property type="project" value="TreeGrafter"/>
</dbReference>